<name>A0A9P8PVY3_9ASCO</name>
<dbReference type="EMBL" id="JAEUBF010000323">
    <property type="protein sequence ID" value="KAH3679316.1"/>
    <property type="molecule type" value="Genomic_DNA"/>
</dbReference>
<dbReference type="Proteomes" id="UP000769528">
    <property type="component" value="Unassembled WGS sequence"/>
</dbReference>
<reference evidence="1" key="2">
    <citation type="submission" date="2021-01" db="EMBL/GenBank/DDBJ databases">
        <authorList>
            <person name="Schikora-Tamarit M.A."/>
        </authorList>
    </citation>
    <scope>NUCLEOTIDE SEQUENCE</scope>
    <source>
        <strain evidence="1">CBS6341</strain>
    </source>
</reference>
<evidence type="ECO:0000313" key="1">
    <source>
        <dbReference type="EMBL" id="KAH3679316.1"/>
    </source>
</evidence>
<sequence>MFKLSINDFESSEILISSWSSLSVNVENNAASKKTSISETLESVDVKNTPSLLAMKWIFVEVEGKPLRTADRCGSELVEQLNR</sequence>
<dbReference type="OrthoDB" id="10306468at2759"/>
<evidence type="ECO:0000313" key="2">
    <source>
        <dbReference type="Proteomes" id="UP000769528"/>
    </source>
</evidence>
<comment type="caution">
    <text evidence="1">The sequence shown here is derived from an EMBL/GenBank/DDBJ whole genome shotgun (WGS) entry which is preliminary data.</text>
</comment>
<accession>A0A9P8PVY3</accession>
<reference evidence="1" key="1">
    <citation type="journal article" date="2021" name="Open Biol.">
        <title>Shared evolutionary footprints suggest mitochondrial oxidative damage underlies multiple complex I losses in fungi.</title>
        <authorList>
            <person name="Schikora-Tamarit M.A."/>
            <person name="Marcet-Houben M."/>
            <person name="Nosek J."/>
            <person name="Gabaldon T."/>
        </authorList>
    </citation>
    <scope>NUCLEOTIDE SEQUENCE</scope>
    <source>
        <strain evidence="1">CBS6341</strain>
    </source>
</reference>
<gene>
    <name evidence="1" type="ORF">WICMUC_001094</name>
</gene>
<organism evidence="1 2">
    <name type="scientific">Wickerhamomyces mucosus</name>
    <dbReference type="NCBI Taxonomy" id="1378264"/>
    <lineage>
        <taxon>Eukaryota</taxon>
        <taxon>Fungi</taxon>
        <taxon>Dikarya</taxon>
        <taxon>Ascomycota</taxon>
        <taxon>Saccharomycotina</taxon>
        <taxon>Saccharomycetes</taxon>
        <taxon>Phaffomycetales</taxon>
        <taxon>Wickerhamomycetaceae</taxon>
        <taxon>Wickerhamomyces</taxon>
    </lineage>
</organism>
<keyword evidence="2" id="KW-1185">Reference proteome</keyword>
<proteinExistence type="predicted"/>
<dbReference type="AlphaFoldDB" id="A0A9P8PVY3"/>
<protein>
    <submittedName>
        <fullName evidence="1">Uncharacterized protein</fullName>
    </submittedName>
</protein>